<dbReference type="EMBL" id="SHKP01000004">
    <property type="protein sequence ID" value="RZU02417.1"/>
    <property type="molecule type" value="Genomic_DNA"/>
</dbReference>
<evidence type="ECO:0000313" key="3">
    <source>
        <dbReference type="Proteomes" id="UP000293671"/>
    </source>
</evidence>
<keyword evidence="3" id="KW-1185">Reference proteome</keyword>
<proteinExistence type="predicted"/>
<feature type="transmembrane region" description="Helical" evidence="1">
    <location>
        <begin position="246"/>
        <end position="267"/>
    </location>
</feature>
<feature type="transmembrane region" description="Helical" evidence="1">
    <location>
        <begin position="131"/>
        <end position="150"/>
    </location>
</feature>
<feature type="transmembrane region" description="Helical" evidence="1">
    <location>
        <begin position="102"/>
        <end position="119"/>
    </location>
</feature>
<name>A0A4Q7VZW5_9BURK</name>
<dbReference type="RefSeq" id="WP_130430180.1">
    <property type="nucleotide sequence ID" value="NZ_SHKP01000004.1"/>
</dbReference>
<sequence length="347" mass="36362">MARGDKAALRLTIGLGLAVFVAYGLGLQAPFVVCIMALLVLCKPGPPLPMLKSLVIAGVFAGLVAAGVLMVPLLEHYAAAGVLLTAVLLFGLFYFGQLRANPLTTVLVLAFTLIPVAGVQEQALVGVLAETLAVGVLVGGAVSAASNAIFPDPPAPAARAAPATEPDRENARWVAGRGTLIVMPVFVLALTNPSFYMAAIMKTVALGQQAGETDARHAGRELVGSTLMGALIALAVWLGLSLWPSLWMLMLWLMAAALWAGSALFGARRSRFSPSFWSNALITSLILLGPAIEDSASGKSVLEGAVMRTILFVGVALYAWATVWALERWRTRRPRAAAVDALLEESP</sequence>
<feature type="transmembrane region" description="Helical" evidence="1">
    <location>
        <begin position="276"/>
        <end position="293"/>
    </location>
</feature>
<dbReference type="InterPro" id="IPR022604">
    <property type="entry name" value="DUF2955"/>
</dbReference>
<dbReference type="Pfam" id="PF11168">
    <property type="entry name" value="DUF2955"/>
    <property type="match status" value="1"/>
</dbReference>
<feature type="transmembrane region" description="Helical" evidence="1">
    <location>
        <begin position="305"/>
        <end position="326"/>
    </location>
</feature>
<feature type="transmembrane region" description="Helical" evidence="1">
    <location>
        <begin position="222"/>
        <end position="240"/>
    </location>
</feature>
<feature type="transmembrane region" description="Helical" evidence="1">
    <location>
        <begin position="78"/>
        <end position="96"/>
    </location>
</feature>
<reference evidence="2 3" key="1">
    <citation type="submission" date="2019-02" db="EMBL/GenBank/DDBJ databases">
        <title>Genomic Encyclopedia of Type Strains, Phase IV (KMG-IV): sequencing the most valuable type-strain genomes for metagenomic binning, comparative biology and taxonomic classification.</title>
        <authorList>
            <person name="Goeker M."/>
        </authorList>
    </citation>
    <scope>NUCLEOTIDE SEQUENCE [LARGE SCALE GENOMIC DNA]</scope>
    <source>
        <strain evidence="2 3">DSM 19570</strain>
    </source>
</reference>
<evidence type="ECO:0000256" key="1">
    <source>
        <dbReference type="SAM" id="Phobius"/>
    </source>
</evidence>
<dbReference type="AlphaFoldDB" id="A0A4Q7VZW5"/>
<dbReference type="OrthoDB" id="8958423at2"/>
<feature type="transmembrane region" description="Helical" evidence="1">
    <location>
        <begin position="53"/>
        <end position="71"/>
    </location>
</feature>
<keyword evidence="1" id="KW-0812">Transmembrane</keyword>
<keyword evidence="1" id="KW-1133">Transmembrane helix</keyword>
<protein>
    <submittedName>
        <fullName evidence="2">DUF2955 family protein</fullName>
    </submittedName>
</protein>
<dbReference type="Proteomes" id="UP000293671">
    <property type="component" value="Unassembled WGS sequence"/>
</dbReference>
<keyword evidence="1" id="KW-0472">Membrane</keyword>
<feature type="transmembrane region" description="Helical" evidence="1">
    <location>
        <begin position="180"/>
        <end position="201"/>
    </location>
</feature>
<gene>
    <name evidence="2" type="ORF">EV670_0440</name>
</gene>
<evidence type="ECO:0000313" key="2">
    <source>
        <dbReference type="EMBL" id="RZU02417.1"/>
    </source>
</evidence>
<comment type="caution">
    <text evidence="2">The sequence shown here is derived from an EMBL/GenBank/DDBJ whole genome shotgun (WGS) entry which is preliminary data.</text>
</comment>
<organism evidence="2 3">
    <name type="scientific">Rivibacter subsaxonicus</name>
    <dbReference type="NCBI Taxonomy" id="457575"/>
    <lineage>
        <taxon>Bacteria</taxon>
        <taxon>Pseudomonadati</taxon>
        <taxon>Pseudomonadota</taxon>
        <taxon>Betaproteobacteria</taxon>
        <taxon>Burkholderiales</taxon>
        <taxon>Rivibacter</taxon>
    </lineage>
</organism>
<feature type="transmembrane region" description="Helical" evidence="1">
    <location>
        <begin position="12"/>
        <end position="41"/>
    </location>
</feature>
<accession>A0A4Q7VZW5</accession>